<evidence type="ECO:0000313" key="2">
    <source>
        <dbReference type="EMBL" id="SJL12712.1"/>
    </source>
</evidence>
<accession>A0A284RVD3</accession>
<dbReference type="OMA" id="NMSVKFW"/>
<reference evidence="3" key="1">
    <citation type="journal article" date="2017" name="Nat. Ecol. Evol.">
        <title>Genome expansion and lineage-specific genetic innovations in the forest pathogenic fungi Armillaria.</title>
        <authorList>
            <person name="Sipos G."/>
            <person name="Prasanna A.N."/>
            <person name="Walter M.C."/>
            <person name="O'Connor E."/>
            <person name="Balint B."/>
            <person name="Krizsan K."/>
            <person name="Kiss B."/>
            <person name="Hess J."/>
            <person name="Varga T."/>
            <person name="Slot J."/>
            <person name="Riley R."/>
            <person name="Boka B."/>
            <person name="Rigling D."/>
            <person name="Barry K."/>
            <person name="Lee J."/>
            <person name="Mihaltcheva S."/>
            <person name="LaButti K."/>
            <person name="Lipzen A."/>
            <person name="Waldron R."/>
            <person name="Moloney N.M."/>
            <person name="Sperisen C."/>
            <person name="Kredics L."/>
            <person name="Vagvoelgyi C."/>
            <person name="Patrignani A."/>
            <person name="Fitzpatrick D."/>
            <person name="Nagy I."/>
            <person name="Doyle S."/>
            <person name="Anderson J.B."/>
            <person name="Grigoriev I.V."/>
            <person name="Gueldener U."/>
            <person name="Muensterkoetter M."/>
            <person name="Nagy L.G."/>
        </authorList>
    </citation>
    <scope>NUCLEOTIDE SEQUENCE [LARGE SCALE GENOMIC DNA]</scope>
    <source>
        <strain evidence="3">C18/9</strain>
    </source>
</reference>
<dbReference type="OrthoDB" id="2861106at2759"/>
<dbReference type="AlphaFoldDB" id="A0A284RVD3"/>
<name>A0A284RVD3_ARMOS</name>
<feature type="compositionally biased region" description="Basic and acidic residues" evidence="1">
    <location>
        <begin position="254"/>
        <end position="272"/>
    </location>
</feature>
<proteinExistence type="predicted"/>
<organism evidence="2 3">
    <name type="scientific">Armillaria ostoyae</name>
    <name type="common">Armillaria root rot fungus</name>
    <dbReference type="NCBI Taxonomy" id="47428"/>
    <lineage>
        <taxon>Eukaryota</taxon>
        <taxon>Fungi</taxon>
        <taxon>Dikarya</taxon>
        <taxon>Basidiomycota</taxon>
        <taxon>Agaricomycotina</taxon>
        <taxon>Agaricomycetes</taxon>
        <taxon>Agaricomycetidae</taxon>
        <taxon>Agaricales</taxon>
        <taxon>Marasmiineae</taxon>
        <taxon>Physalacriaceae</taxon>
        <taxon>Armillaria</taxon>
    </lineage>
</organism>
<dbReference type="EMBL" id="FUEG01000018">
    <property type="protein sequence ID" value="SJL12712.1"/>
    <property type="molecule type" value="Genomic_DNA"/>
</dbReference>
<evidence type="ECO:0000313" key="3">
    <source>
        <dbReference type="Proteomes" id="UP000219338"/>
    </source>
</evidence>
<evidence type="ECO:0000256" key="1">
    <source>
        <dbReference type="SAM" id="MobiDB-lite"/>
    </source>
</evidence>
<sequence>MATYFFFGLVCRLELVKMFMEDLHRLRLRGIIPATTIKVIGDHAAEAMFQSSTPKWWRETMDIDFIVSGARNIEKILVETYPEKYSLDLEEKALNMSVKFWDDPVDHIRLHLMSVSYLPENHPATSTMFSIDQMSQFPYNFDVQASATLLDLIVLKIGGMVTPNRHNPKKDFTDGLDGEDLENLAQYQNTIMQTRPPLDATASSGEDLHAVYLYVYYDHPKVAASSAAIRSWLSLGPGNSPSLLDAQGNTVLQDGDRAGMRTRWESEEGDDR</sequence>
<protein>
    <submittedName>
        <fullName evidence="2">Uncharacterized protein</fullName>
    </submittedName>
</protein>
<keyword evidence="3" id="KW-1185">Reference proteome</keyword>
<feature type="region of interest" description="Disordered" evidence="1">
    <location>
        <begin position="244"/>
        <end position="272"/>
    </location>
</feature>
<gene>
    <name evidence="2" type="ORF">ARMOST_16143</name>
</gene>
<dbReference type="Proteomes" id="UP000219338">
    <property type="component" value="Unassembled WGS sequence"/>
</dbReference>